<dbReference type="EMBL" id="CM000880">
    <property type="protein sequence ID" value="PNT77593.1"/>
    <property type="molecule type" value="Genomic_DNA"/>
</dbReference>
<sequence>HRIPPSTAAPTHREALPRYAPLSFRSSDPTPPDRITRIAPLRCAAADAAAVLPAPQMPHRSSPLRRRGRRCRSPLRMPPSSQPSGAAPSIRRRHPRQPRSVPTSSSAASRGFRLRANLLMSKSSCCQGAAIDALAEAKVWRPIWLKSREGGSAHQNFELTRWHANYGSHFSAPRLPPLLPCLMAAQPRELGSNCRKGHREEV</sequence>
<feature type="region of interest" description="Disordered" evidence="1">
    <location>
        <begin position="1"/>
        <end position="38"/>
    </location>
</feature>
<dbReference type="InParanoid" id="A0A2K2DTI0"/>
<keyword evidence="4" id="KW-1185">Reference proteome</keyword>
<accession>A0A2K2DTI0</accession>
<proteinExistence type="predicted"/>
<reference evidence="2 3" key="1">
    <citation type="journal article" date="2010" name="Nature">
        <title>Genome sequencing and analysis of the model grass Brachypodium distachyon.</title>
        <authorList>
            <consortium name="International Brachypodium Initiative"/>
        </authorList>
    </citation>
    <scope>NUCLEOTIDE SEQUENCE [LARGE SCALE GENOMIC DNA]</scope>
    <source>
        <strain evidence="2 3">Bd21</strain>
    </source>
</reference>
<feature type="non-terminal residue" evidence="2">
    <location>
        <position position="1"/>
    </location>
</feature>
<evidence type="ECO:0000256" key="1">
    <source>
        <dbReference type="SAM" id="MobiDB-lite"/>
    </source>
</evidence>
<protein>
    <submittedName>
        <fullName evidence="2 3">Uncharacterized protein</fullName>
    </submittedName>
</protein>
<dbReference type="Gramene" id="PNT77593">
    <property type="protein sequence ID" value="PNT77593"/>
    <property type="gene ID" value="BRADI_1g65451v3"/>
</dbReference>
<feature type="compositionally biased region" description="Basic residues" evidence="1">
    <location>
        <begin position="62"/>
        <end position="73"/>
    </location>
</feature>
<evidence type="ECO:0000313" key="2">
    <source>
        <dbReference type="EMBL" id="PNT77593.1"/>
    </source>
</evidence>
<dbReference type="AlphaFoldDB" id="A0A2K2DTI0"/>
<feature type="region of interest" description="Disordered" evidence="1">
    <location>
        <begin position="50"/>
        <end position="108"/>
    </location>
</feature>
<name>A0A2K2DTI0_BRADI</name>
<evidence type="ECO:0000313" key="3">
    <source>
        <dbReference type="EnsemblPlants" id="PNT77593"/>
    </source>
</evidence>
<organism evidence="2">
    <name type="scientific">Brachypodium distachyon</name>
    <name type="common">Purple false brome</name>
    <name type="synonym">Trachynia distachya</name>
    <dbReference type="NCBI Taxonomy" id="15368"/>
    <lineage>
        <taxon>Eukaryota</taxon>
        <taxon>Viridiplantae</taxon>
        <taxon>Streptophyta</taxon>
        <taxon>Embryophyta</taxon>
        <taxon>Tracheophyta</taxon>
        <taxon>Spermatophyta</taxon>
        <taxon>Magnoliopsida</taxon>
        <taxon>Liliopsida</taxon>
        <taxon>Poales</taxon>
        <taxon>Poaceae</taxon>
        <taxon>BOP clade</taxon>
        <taxon>Pooideae</taxon>
        <taxon>Stipodae</taxon>
        <taxon>Brachypodieae</taxon>
        <taxon>Brachypodium</taxon>
    </lineage>
</organism>
<dbReference type="Proteomes" id="UP000008810">
    <property type="component" value="Chromosome 1"/>
</dbReference>
<reference evidence="3" key="3">
    <citation type="submission" date="2018-08" db="UniProtKB">
        <authorList>
            <consortium name="EnsemblPlants"/>
        </authorList>
    </citation>
    <scope>IDENTIFICATION</scope>
    <source>
        <strain evidence="3">cv. Bd21</strain>
    </source>
</reference>
<gene>
    <name evidence="2" type="ORF">BRADI_1g65451v3</name>
</gene>
<evidence type="ECO:0000313" key="4">
    <source>
        <dbReference type="Proteomes" id="UP000008810"/>
    </source>
</evidence>
<dbReference type="EnsemblPlants" id="PNT77593">
    <property type="protein sequence ID" value="PNT77593"/>
    <property type="gene ID" value="BRADI_1g65451v3"/>
</dbReference>
<reference evidence="2" key="2">
    <citation type="submission" date="2017-06" db="EMBL/GenBank/DDBJ databases">
        <title>WGS assembly of Brachypodium distachyon.</title>
        <authorList>
            <consortium name="The International Brachypodium Initiative"/>
            <person name="Lucas S."/>
            <person name="Harmon-Smith M."/>
            <person name="Lail K."/>
            <person name="Tice H."/>
            <person name="Grimwood J."/>
            <person name="Bruce D."/>
            <person name="Barry K."/>
            <person name="Shu S."/>
            <person name="Lindquist E."/>
            <person name="Wang M."/>
            <person name="Pitluck S."/>
            <person name="Vogel J.P."/>
            <person name="Garvin D.F."/>
            <person name="Mockler T.C."/>
            <person name="Schmutz J."/>
            <person name="Rokhsar D."/>
            <person name="Bevan M.W."/>
        </authorList>
    </citation>
    <scope>NUCLEOTIDE SEQUENCE</scope>
    <source>
        <strain evidence="2">Bd21</strain>
    </source>
</reference>